<protein>
    <submittedName>
        <fullName evidence="4">Arylsulfatase A</fullName>
    </submittedName>
</protein>
<proteinExistence type="predicted"/>
<dbReference type="GO" id="GO:0005737">
    <property type="term" value="C:cytoplasm"/>
    <property type="evidence" value="ECO:0007669"/>
    <property type="project" value="TreeGrafter"/>
</dbReference>
<dbReference type="OrthoDB" id="9795675at2"/>
<dbReference type="Gene3D" id="3.40.720.10">
    <property type="entry name" value="Alkaline Phosphatase, subunit A"/>
    <property type="match status" value="1"/>
</dbReference>
<dbReference type="STRING" id="996342.SAMN05443551_2456"/>
<evidence type="ECO:0000313" key="4">
    <source>
        <dbReference type="EMBL" id="SHH57016.1"/>
    </source>
</evidence>
<evidence type="ECO:0000313" key="5">
    <source>
        <dbReference type="Proteomes" id="UP000184221"/>
    </source>
</evidence>
<evidence type="ECO:0000256" key="1">
    <source>
        <dbReference type="ARBA" id="ARBA00022723"/>
    </source>
</evidence>
<feature type="domain" description="Sulfatase N-terminal" evidence="3">
    <location>
        <begin position="16"/>
        <end position="377"/>
    </location>
</feature>
<reference evidence="4 5" key="1">
    <citation type="submission" date="2016-11" db="EMBL/GenBank/DDBJ databases">
        <authorList>
            <person name="Jaros S."/>
            <person name="Januszkiewicz K."/>
            <person name="Wedrychowicz H."/>
        </authorList>
    </citation>
    <scope>NUCLEOTIDE SEQUENCE [LARGE SCALE GENOMIC DNA]</scope>
    <source>
        <strain evidence="4 5">DSM 29431</strain>
    </source>
</reference>
<dbReference type="Pfam" id="PF00884">
    <property type="entry name" value="Sulfatase"/>
    <property type="match status" value="1"/>
</dbReference>
<gene>
    <name evidence="4" type="ORF">SAMN05443551_2456</name>
</gene>
<dbReference type="SUPFAM" id="SSF53649">
    <property type="entry name" value="Alkaline phosphatase-like"/>
    <property type="match status" value="1"/>
</dbReference>
<dbReference type="InterPro" id="IPR000917">
    <property type="entry name" value="Sulfatase_N"/>
</dbReference>
<dbReference type="RefSeq" id="WP_072777840.1">
    <property type="nucleotide sequence ID" value="NZ_FQXC01000003.1"/>
</dbReference>
<organism evidence="4 5">
    <name type="scientific">Marivita hallyeonensis</name>
    <dbReference type="NCBI Taxonomy" id="996342"/>
    <lineage>
        <taxon>Bacteria</taxon>
        <taxon>Pseudomonadati</taxon>
        <taxon>Pseudomonadota</taxon>
        <taxon>Alphaproteobacteria</taxon>
        <taxon>Rhodobacterales</taxon>
        <taxon>Roseobacteraceae</taxon>
        <taxon>Marivita</taxon>
    </lineage>
</organism>
<evidence type="ECO:0000256" key="2">
    <source>
        <dbReference type="ARBA" id="ARBA00022801"/>
    </source>
</evidence>
<accession>A0A1M5U2E2</accession>
<keyword evidence="2" id="KW-0378">Hydrolase</keyword>
<dbReference type="PANTHER" id="PTHR45953:SF1">
    <property type="entry name" value="IDURONATE 2-SULFATASE"/>
    <property type="match status" value="1"/>
</dbReference>
<dbReference type="AlphaFoldDB" id="A0A1M5U2E2"/>
<dbReference type="EMBL" id="FQXC01000003">
    <property type="protein sequence ID" value="SHH57016.1"/>
    <property type="molecule type" value="Genomic_DNA"/>
</dbReference>
<name>A0A1M5U2E2_9RHOB</name>
<evidence type="ECO:0000259" key="3">
    <source>
        <dbReference type="Pfam" id="PF00884"/>
    </source>
</evidence>
<sequence>MIDAKLGCVVPEDRLNTLFIVIDQLRADCVFGALAPHVDLPNMRGLAKDAVRFRNHYSVTSPCGPSRVSLLTGQYSSNHGATRNGTPLKRDTPNLATAARASGFEPLLFGYTDTSHDPRFLDPDDPRLFSYEELAPGFTEVVRMRLEGDTTEWEAYLRDRGYEVPAYPDLYRPSGTSPASPAFYAAEHSDTAYLTDRTLDALAQRPRGWFGLVTYIRPHPPFVAPAPYNTMYRAEDMPAPRQTDDPAWHPFVDVAVHAANVASTVVGFPDLDASDETTGMLRALYFGLATEVDHHIGRVIAWLKDSAQYDHTLIVLTADHGEMLGDYGLWGKKSFHDAAFHVPLIVRHPGMPLRNVEVAEPTESVDLAPTILDALGVDVPHSMDGRSLLPFLSGNAPEDWRNFSYSELDFGDPLSPSPWQRQMNLPLDAANLAVLRQGNERFVQFAGGMPPILMDVSDGNESENLAKKPDQMHRVLDLMQNMLCHRMVNTDGTFSRTLVTGDGVKVAS</sequence>
<dbReference type="GO" id="GO:0046872">
    <property type="term" value="F:metal ion binding"/>
    <property type="evidence" value="ECO:0007669"/>
    <property type="project" value="UniProtKB-KW"/>
</dbReference>
<keyword evidence="5" id="KW-1185">Reference proteome</keyword>
<keyword evidence="1" id="KW-0479">Metal-binding</keyword>
<dbReference type="Proteomes" id="UP000184221">
    <property type="component" value="Unassembled WGS sequence"/>
</dbReference>
<dbReference type="InterPro" id="IPR017850">
    <property type="entry name" value="Alkaline_phosphatase_core_sf"/>
</dbReference>
<dbReference type="GO" id="GO:0008484">
    <property type="term" value="F:sulfuric ester hydrolase activity"/>
    <property type="evidence" value="ECO:0007669"/>
    <property type="project" value="TreeGrafter"/>
</dbReference>
<dbReference type="PANTHER" id="PTHR45953">
    <property type="entry name" value="IDURONATE 2-SULFATASE"/>
    <property type="match status" value="1"/>
</dbReference>